<evidence type="ECO:0000313" key="1">
    <source>
        <dbReference type="EMBL" id="KAG5608338.1"/>
    </source>
</evidence>
<evidence type="ECO:0000313" key="2">
    <source>
        <dbReference type="Proteomes" id="UP000824120"/>
    </source>
</evidence>
<gene>
    <name evidence="1" type="ORF">H5410_019619</name>
</gene>
<proteinExistence type="predicted"/>
<organism evidence="1 2">
    <name type="scientific">Solanum commersonii</name>
    <name type="common">Commerson's wild potato</name>
    <name type="synonym">Commerson's nightshade</name>
    <dbReference type="NCBI Taxonomy" id="4109"/>
    <lineage>
        <taxon>Eukaryota</taxon>
        <taxon>Viridiplantae</taxon>
        <taxon>Streptophyta</taxon>
        <taxon>Embryophyta</taxon>
        <taxon>Tracheophyta</taxon>
        <taxon>Spermatophyta</taxon>
        <taxon>Magnoliopsida</taxon>
        <taxon>eudicotyledons</taxon>
        <taxon>Gunneridae</taxon>
        <taxon>Pentapetalae</taxon>
        <taxon>asterids</taxon>
        <taxon>lamiids</taxon>
        <taxon>Solanales</taxon>
        <taxon>Solanaceae</taxon>
        <taxon>Solanoideae</taxon>
        <taxon>Solaneae</taxon>
        <taxon>Solanum</taxon>
    </lineage>
</organism>
<keyword evidence="2" id="KW-1185">Reference proteome</keyword>
<sequence>MSDLCDRQDEVGENEMFRKCEEEMHICFGEERINQNSKIKSQKLIQTGLILDPPIFSILCISESHIRPS</sequence>
<dbReference type="AlphaFoldDB" id="A0A9J5Z6S8"/>
<accession>A0A9J5Z6S8</accession>
<name>A0A9J5Z6S8_SOLCO</name>
<comment type="caution">
    <text evidence="1">The sequence shown here is derived from an EMBL/GenBank/DDBJ whole genome shotgun (WGS) entry which is preliminary data.</text>
</comment>
<dbReference type="Proteomes" id="UP000824120">
    <property type="component" value="Chromosome 4"/>
</dbReference>
<reference evidence="1 2" key="1">
    <citation type="submission" date="2020-09" db="EMBL/GenBank/DDBJ databases">
        <title>De no assembly of potato wild relative species, Solanum commersonii.</title>
        <authorList>
            <person name="Cho K."/>
        </authorList>
    </citation>
    <scope>NUCLEOTIDE SEQUENCE [LARGE SCALE GENOMIC DNA]</scope>
    <source>
        <strain evidence="1">LZ3.2</strain>
        <tissue evidence="1">Leaf</tissue>
    </source>
</reference>
<dbReference type="EMBL" id="JACXVP010000004">
    <property type="protein sequence ID" value="KAG5608338.1"/>
    <property type="molecule type" value="Genomic_DNA"/>
</dbReference>
<protein>
    <submittedName>
        <fullName evidence="1">Uncharacterized protein</fullName>
    </submittedName>
</protein>